<dbReference type="InterPro" id="IPR036597">
    <property type="entry name" value="Fido-like_dom_sf"/>
</dbReference>
<feature type="domain" description="Fido" evidence="3">
    <location>
        <begin position="138"/>
        <end position="291"/>
    </location>
</feature>
<evidence type="ECO:0000313" key="4">
    <source>
        <dbReference type="EMBL" id="KAJ4251941.1"/>
    </source>
</evidence>
<dbReference type="Proteomes" id="UP001152049">
    <property type="component" value="Unassembled WGS sequence"/>
</dbReference>
<dbReference type="PANTHER" id="PTHR13504:SF38">
    <property type="entry name" value="FIDO DOMAIN-CONTAINING PROTEIN"/>
    <property type="match status" value="1"/>
</dbReference>
<organism evidence="4 5">
    <name type="scientific">Fusarium torreyae</name>
    <dbReference type="NCBI Taxonomy" id="1237075"/>
    <lineage>
        <taxon>Eukaryota</taxon>
        <taxon>Fungi</taxon>
        <taxon>Dikarya</taxon>
        <taxon>Ascomycota</taxon>
        <taxon>Pezizomycotina</taxon>
        <taxon>Sordariomycetes</taxon>
        <taxon>Hypocreomycetidae</taxon>
        <taxon>Hypocreales</taxon>
        <taxon>Nectriaceae</taxon>
        <taxon>Fusarium</taxon>
    </lineage>
</organism>
<keyword evidence="2" id="KW-0067">ATP-binding</keyword>
<dbReference type="AlphaFoldDB" id="A0A9W8VAS8"/>
<feature type="active site" evidence="1">
    <location>
        <position position="228"/>
    </location>
</feature>
<name>A0A9W8VAS8_9HYPO</name>
<dbReference type="InterPro" id="IPR040198">
    <property type="entry name" value="Fido_containing"/>
</dbReference>
<reference evidence="4" key="1">
    <citation type="submission" date="2022-09" db="EMBL/GenBank/DDBJ databases">
        <title>Fusarium specimens isolated from Avocado Roots.</title>
        <authorList>
            <person name="Stajich J."/>
            <person name="Roper C."/>
            <person name="Heimlech-Rivalta G."/>
        </authorList>
    </citation>
    <scope>NUCLEOTIDE SEQUENCE</scope>
    <source>
        <strain evidence="4">CF00136</strain>
    </source>
</reference>
<dbReference type="GO" id="GO:0005524">
    <property type="term" value="F:ATP binding"/>
    <property type="evidence" value="ECO:0007669"/>
    <property type="project" value="UniProtKB-KW"/>
</dbReference>
<dbReference type="InterPro" id="IPR003812">
    <property type="entry name" value="Fido"/>
</dbReference>
<sequence>MRLRLSRHTHPESLDVVRSRHVLKITIDHSAYDYDILGEADPEDLHFELQQRISATMPEKNMLDDYYIEKLSRMVYGSNMIENAGGDLYTTLDHCQQIFEGEQVKKYDSPISRRYREIIQHAKATYYVFDQIINGKDLSEEMILKAHKILTSGIDTEDGTPWAEYSGVYRQHAVRAGLHPFMHEHLVPLAMHQMISDYVADVLAAKEKRRIDPVALAAKYCHIFVNIHPFADGNGRICRLILNAILFKYGRSLVAFGEEEEDRDLYLHIAADSSLQEASRNQEDLEDLPDEFRPKCYKKLASFTLKHALEGMRILGLE</sequence>
<dbReference type="Pfam" id="PF02661">
    <property type="entry name" value="Fic"/>
    <property type="match status" value="1"/>
</dbReference>
<comment type="caution">
    <text evidence="4">The sequence shown here is derived from an EMBL/GenBank/DDBJ whole genome shotgun (WGS) entry which is preliminary data.</text>
</comment>
<dbReference type="OrthoDB" id="439046at2759"/>
<proteinExistence type="predicted"/>
<evidence type="ECO:0000256" key="1">
    <source>
        <dbReference type="PIRSR" id="PIRSR640198-1"/>
    </source>
</evidence>
<dbReference type="PROSITE" id="PS51459">
    <property type="entry name" value="FIDO"/>
    <property type="match status" value="1"/>
</dbReference>
<feature type="binding site" evidence="2">
    <location>
        <begin position="232"/>
        <end position="239"/>
    </location>
    <ligand>
        <name>ATP</name>
        <dbReference type="ChEBI" id="CHEBI:30616"/>
    </ligand>
</feature>
<dbReference type="PANTHER" id="PTHR13504">
    <property type="entry name" value="FIDO DOMAIN-CONTAINING PROTEIN DDB_G0283145"/>
    <property type="match status" value="1"/>
</dbReference>
<keyword evidence="2" id="KW-0547">Nucleotide-binding</keyword>
<gene>
    <name evidence="4" type="ORF">NW762_011241</name>
</gene>
<dbReference type="Gene3D" id="1.10.3290.10">
    <property type="entry name" value="Fido-like domain"/>
    <property type="match status" value="1"/>
</dbReference>
<protein>
    <recommendedName>
        <fullName evidence="3">Fido domain-containing protein</fullName>
    </recommendedName>
</protein>
<evidence type="ECO:0000256" key="2">
    <source>
        <dbReference type="PIRSR" id="PIRSR640198-2"/>
    </source>
</evidence>
<keyword evidence="5" id="KW-1185">Reference proteome</keyword>
<evidence type="ECO:0000259" key="3">
    <source>
        <dbReference type="PROSITE" id="PS51459"/>
    </source>
</evidence>
<evidence type="ECO:0000313" key="5">
    <source>
        <dbReference type="Proteomes" id="UP001152049"/>
    </source>
</evidence>
<accession>A0A9W8VAS8</accession>
<dbReference type="EMBL" id="JAOQAZ010000027">
    <property type="protein sequence ID" value="KAJ4251941.1"/>
    <property type="molecule type" value="Genomic_DNA"/>
</dbReference>
<dbReference type="SUPFAM" id="SSF140931">
    <property type="entry name" value="Fic-like"/>
    <property type="match status" value="1"/>
</dbReference>